<evidence type="ECO:0000259" key="11">
    <source>
        <dbReference type="PROSITE" id="PS51233"/>
    </source>
</evidence>
<dbReference type="SMART" id="SM00216">
    <property type="entry name" value="VWD"/>
    <property type="match status" value="4"/>
</dbReference>
<feature type="signal peptide" evidence="8">
    <location>
        <begin position="1"/>
        <end position="23"/>
    </location>
</feature>
<dbReference type="Proteomes" id="UP001557470">
    <property type="component" value="Unassembled WGS sequence"/>
</dbReference>
<dbReference type="InterPro" id="IPR036084">
    <property type="entry name" value="Ser_inhib-like_sf"/>
</dbReference>
<feature type="domain" description="VWFD" evidence="11">
    <location>
        <begin position="1274"/>
        <end position="1457"/>
    </location>
</feature>
<dbReference type="CDD" id="cd19941">
    <property type="entry name" value="TIL"/>
    <property type="match status" value="4"/>
</dbReference>
<keyword evidence="2" id="KW-0964">Secreted</keyword>
<reference evidence="12 13" key="1">
    <citation type="submission" date="2024-06" db="EMBL/GenBank/DDBJ databases">
        <authorList>
            <person name="Pan Q."/>
            <person name="Wen M."/>
            <person name="Jouanno E."/>
            <person name="Zahm M."/>
            <person name="Klopp C."/>
            <person name="Cabau C."/>
            <person name="Louis A."/>
            <person name="Berthelot C."/>
            <person name="Parey E."/>
            <person name="Roest Crollius H."/>
            <person name="Montfort J."/>
            <person name="Robinson-Rechavi M."/>
            <person name="Bouchez O."/>
            <person name="Lampietro C."/>
            <person name="Lopez Roques C."/>
            <person name="Donnadieu C."/>
            <person name="Postlethwait J."/>
            <person name="Bobe J."/>
            <person name="Verreycken H."/>
            <person name="Guiguen Y."/>
        </authorList>
    </citation>
    <scope>NUCLEOTIDE SEQUENCE [LARGE SCALE GENOMIC DNA]</scope>
    <source>
        <strain evidence="12">Up_M1</strain>
        <tissue evidence="12">Testis</tissue>
    </source>
</reference>
<keyword evidence="13" id="KW-1185">Reference proteome</keyword>
<keyword evidence="6" id="KW-0325">Glycoprotein</keyword>
<evidence type="ECO:0000256" key="4">
    <source>
        <dbReference type="ARBA" id="ARBA00022737"/>
    </source>
</evidence>
<dbReference type="PANTHER" id="PTHR11339">
    <property type="entry name" value="EXTRACELLULAR MATRIX GLYCOPROTEIN RELATED"/>
    <property type="match status" value="1"/>
</dbReference>
<gene>
    <name evidence="12" type="ORF">UPYG_G00272320</name>
</gene>
<comment type="caution">
    <text evidence="12">The sequence shown here is derived from an EMBL/GenBank/DDBJ whole genome shotgun (WGS) entry which is preliminary data.</text>
</comment>
<organism evidence="12 13">
    <name type="scientific">Umbra pygmaea</name>
    <name type="common">Eastern mudminnow</name>
    <dbReference type="NCBI Taxonomy" id="75934"/>
    <lineage>
        <taxon>Eukaryota</taxon>
        <taxon>Metazoa</taxon>
        <taxon>Chordata</taxon>
        <taxon>Craniata</taxon>
        <taxon>Vertebrata</taxon>
        <taxon>Euteleostomi</taxon>
        <taxon>Actinopterygii</taxon>
        <taxon>Neopterygii</taxon>
        <taxon>Teleostei</taxon>
        <taxon>Protacanthopterygii</taxon>
        <taxon>Esociformes</taxon>
        <taxon>Umbridae</taxon>
        <taxon>Umbra</taxon>
    </lineage>
</organism>
<dbReference type="InterPro" id="IPR050780">
    <property type="entry name" value="Mucin_vWF_Thrombospondin_sf"/>
</dbReference>
<dbReference type="Pfam" id="PF00094">
    <property type="entry name" value="VWD"/>
    <property type="match status" value="4"/>
</dbReference>
<evidence type="ECO:0000259" key="10">
    <source>
        <dbReference type="PROSITE" id="PS50184"/>
    </source>
</evidence>
<dbReference type="SMART" id="SM00832">
    <property type="entry name" value="C8"/>
    <property type="match status" value="4"/>
</dbReference>
<feature type="disulfide bond" evidence="7">
    <location>
        <begin position="1877"/>
        <end position="1926"/>
    </location>
</feature>
<dbReference type="PROSITE" id="PS01208">
    <property type="entry name" value="VWFC_1"/>
    <property type="match status" value="1"/>
</dbReference>
<evidence type="ECO:0000256" key="3">
    <source>
        <dbReference type="ARBA" id="ARBA00022729"/>
    </source>
</evidence>
<evidence type="ECO:0000256" key="6">
    <source>
        <dbReference type="ARBA" id="ARBA00023180"/>
    </source>
</evidence>
<feature type="disulfide bond" evidence="7">
    <location>
        <begin position="1888"/>
        <end position="1942"/>
    </location>
</feature>
<feature type="domain" description="VWFC" evidence="10">
    <location>
        <begin position="1606"/>
        <end position="1675"/>
    </location>
</feature>
<dbReference type="FunFam" id="2.10.25.10:FF:000674">
    <property type="entry name" value="Mucin-2"/>
    <property type="match status" value="1"/>
</dbReference>
<dbReference type="PROSITE" id="PS51233">
    <property type="entry name" value="VWFD"/>
    <property type="match status" value="4"/>
</dbReference>
<evidence type="ECO:0008006" key="14">
    <source>
        <dbReference type="Google" id="ProtNLM"/>
    </source>
</evidence>
<dbReference type="InterPro" id="IPR058753">
    <property type="entry name" value="TIL_OTOGL_Mucin"/>
</dbReference>
<dbReference type="PROSITE" id="PS01185">
    <property type="entry name" value="CTCK_1"/>
    <property type="match status" value="1"/>
</dbReference>
<dbReference type="EMBL" id="JAGEUA010000008">
    <property type="protein sequence ID" value="KAL0968822.1"/>
    <property type="molecule type" value="Genomic_DNA"/>
</dbReference>
<dbReference type="SUPFAM" id="SSF57603">
    <property type="entry name" value="FnI-like domain"/>
    <property type="match status" value="1"/>
</dbReference>
<dbReference type="PROSITE" id="PS01225">
    <property type="entry name" value="CTCK_2"/>
    <property type="match status" value="1"/>
</dbReference>
<evidence type="ECO:0000256" key="5">
    <source>
        <dbReference type="ARBA" id="ARBA00023157"/>
    </source>
</evidence>
<keyword evidence="3 8" id="KW-0732">Signal</keyword>
<evidence type="ECO:0000256" key="1">
    <source>
        <dbReference type="ARBA" id="ARBA00004613"/>
    </source>
</evidence>
<dbReference type="FunFam" id="2.10.25.10:FF:000153">
    <property type="entry name" value="MUC5B isoform 1"/>
    <property type="match status" value="1"/>
</dbReference>
<feature type="domain" description="CTCK" evidence="9">
    <location>
        <begin position="1856"/>
        <end position="1950"/>
    </location>
</feature>
<keyword evidence="4" id="KW-0677">Repeat</keyword>
<dbReference type="Pfam" id="PF01826">
    <property type="entry name" value="TIL"/>
    <property type="match status" value="2"/>
</dbReference>
<feature type="domain" description="VWFD" evidence="11">
    <location>
        <begin position="870"/>
        <end position="1040"/>
    </location>
</feature>
<dbReference type="PROSITE" id="PS50184">
    <property type="entry name" value="VWFC_2"/>
    <property type="match status" value="2"/>
</dbReference>
<evidence type="ECO:0000259" key="9">
    <source>
        <dbReference type="PROSITE" id="PS01225"/>
    </source>
</evidence>
<evidence type="ECO:0000313" key="12">
    <source>
        <dbReference type="EMBL" id="KAL0968822.1"/>
    </source>
</evidence>
<evidence type="ECO:0000256" key="8">
    <source>
        <dbReference type="SAM" id="SignalP"/>
    </source>
</evidence>
<sequence>MWWTTLVLCALALSLTCTLQAKATRVRLSNHLSSICSTWGKEHFKTFDGDVFQFPGTCEYDLASDCHSESYREFSVHLKRGKAEGADGNPTVKHIVVTINDLVFVLTKTLVTVNEEVLTLPYYNGGVQLERNAVYTKLQSKVGLSVMWNGEDAVTVELDSEYSNRTCGLCGDFNGLAVHNEFVQNGRTMSPIEFGNKQKVHRPNEDCEDPFEEEDEPAAIQIREDTCNKFHGQCDQLLRSALWSSCGAVLNPEPYIQACVQDVCGCSNTSDSLCVCSTLAEYSRQCSHAGGTPPHWRTSSFCDKQCPFNMVYLESGSPCMDTCTHSDTSSLCEDHQMDGCFCPPGTVFDNISKRGCIPQDQCQCKHDKIYNSGEIFRQDSDECVCHRGQWTCKSLPSPGTCAVEEGSHLTTFDGKKFTFHGDCYYPLAKVESKNEASPKFSIFVQLVPCARQAFDTCLKSVVVLLNNDRNNALVITANGKVSHNAQISLPYNTADISVFQPSSFHIMVQTSFGLLVQVQLVPVMQVYVTLDDSYRTKTQGLCGNFNKVLSDDMKTPQGMVEGTAASFGNAWKANPTCADKEERLDDPCSLSVENENYAKHWCSLLRSSNSSFTKCHAMVDPELYYKRCSYASCNCEKSEDCLCAVFSSYVRECATKGVLLTGWRENVCEKYTSNCPASQIYSEQLQRCQLTCSSLANERQSCTDNFLPVDGCACPDGLYLDDKGTCVPMAKCPCFHNGVQIKPGKSINIKDEHCVCNNGKLHCRSWKMQTRSTCQPPMVYTNCSGDVGVQCSMSCRNPDYLDCFAAECESGCKCPSSLWDDGKGQCVKKHECPCSHDGNLYAPGTKIPDGCNKCTCNSGKWDCTKNRCPGSCSIYGSGHYRTFDDRRYGFQGKCSYVAVQNKCGNRPVQDNFMVITENIPCGTTGTMCSKSVRIQLGRTELKLSKGNYEVMDLEEGPEIRYRVRTVGLYLVVESDIGIAVMWDKKTTVRILLEPQHWGAVCGLCGNFNGDGLDDFTTQSQMVVSSPVEFANSWKVYSSCPDAEVNVDPCGARPSRHTWAKMQCSIIKGKTFEACHMKVDPAPFFENCVTDSCACDAGGDCECFCTAVAAYAQACTDAGVCVAWRTPDICPVFCDYYNNPEECKWHFSPCYTPCYKTCLNPNGTCSNPQPNLEGCYPHCPLETPIFNEETGECVRPPTLPQVSTPSPITCPEWDKVQNETFWLCNCTLARCIENNTIEIIKYECPTPEPITCTNGKIPVLAWDEFYCCQRYVCDCVCEGWGDPHYITFDGLFYSYQGNCTYVLMEEIRPLFNLKIYIDNVYCDPREDVSCPRAIIVSYGPTVITMKNYNLVGAAKLEALIGGVALNLPYHQHGMKVMTSGINMVLEIPRFKVVVTFGVTGFSAYLPWQYFGNNTQGHCGTCSNNQADDCMLPDGRLVESCAVMADYWPASDLYTPDCPVPPPIPTKVPLPEPTQKPCRPDTSLCEILKGSVFEACHSHISPDNFYKGCVFDSCHVSNPAVECTSLQTYAAACAQIGICIYWRNHTTICASDCPAGKVYKPCGPAEQPTCDDNPDESRLNFTTEGCFCPDGMKLFNKDSGICVNKCGCLDPEGVPREFNERFDYKCQDCICWEPSKSVICQPKVCTHPPLGPCTGPGFVLVNQTDPSNPCCSSLICRCDSSTCPPTNMNCPIGYVPVVSVPEGRCCPEHTCEPKRICLHKGNEYLPNSKVPGSECQECTCTNKVDTNTGFYKIECEFMHCDEECQEGYEYQQPEYFSDDCCGKCVQTHCIIQLNGTSHLLKHGDMWSVPGQKCKQYSCVKHGDSFLAQSASIQCPPFQQDRCDPGSIQTAANGCCTVCVEKDKACKVGSMKTKVTHKGCQSVEEVEMPYCEGSCNTFTKYSEMAAALDHSCSCCQESRASNRTVNLQCLNGDVVPYTYMHVEDCSCRLTDCQPAVKVPFRKRRSSTLV</sequence>
<dbReference type="Pfam" id="PF08742">
    <property type="entry name" value="C8"/>
    <property type="match status" value="4"/>
</dbReference>
<feature type="domain" description="VWFD" evidence="11">
    <location>
        <begin position="399"/>
        <end position="578"/>
    </location>
</feature>
<dbReference type="SMART" id="SM00214">
    <property type="entry name" value="VWC"/>
    <property type="match status" value="4"/>
</dbReference>
<dbReference type="SMART" id="SM00215">
    <property type="entry name" value="VWC_out"/>
    <property type="match status" value="2"/>
</dbReference>
<dbReference type="Pfam" id="PF25962">
    <property type="entry name" value="TIL_OTOGL_Mucin"/>
    <property type="match status" value="1"/>
</dbReference>
<accession>A0ABD0WB31</accession>
<dbReference type="InterPro" id="IPR002919">
    <property type="entry name" value="TIL_dom"/>
</dbReference>
<name>A0ABD0WB31_UMBPY</name>
<dbReference type="PANTHER" id="PTHR11339:SF371">
    <property type="entry name" value="MUCIN-2"/>
    <property type="match status" value="1"/>
</dbReference>
<dbReference type="SUPFAM" id="SSF57567">
    <property type="entry name" value="Serine protease inhibitors"/>
    <property type="match status" value="4"/>
</dbReference>
<protein>
    <recommendedName>
        <fullName evidence="14">Mucin-2</fullName>
    </recommendedName>
</protein>
<feature type="domain" description="VWFD" evidence="11">
    <location>
        <begin position="34"/>
        <end position="208"/>
    </location>
</feature>
<dbReference type="SMART" id="SM00041">
    <property type="entry name" value="CT"/>
    <property type="match status" value="1"/>
</dbReference>
<dbReference type="InterPro" id="IPR014853">
    <property type="entry name" value="VWF/SSPO/ZAN-like_Cys-rich_dom"/>
</dbReference>
<proteinExistence type="predicted"/>
<evidence type="ECO:0000256" key="7">
    <source>
        <dbReference type="PROSITE-ProRule" id="PRU00039"/>
    </source>
</evidence>
<feature type="chain" id="PRO_5044782504" description="Mucin-2" evidence="8">
    <location>
        <begin position="24"/>
        <end position="1966"/>
    </location>
</feature>
<dbReference type="Pfam" id="PF23244">
    <property type="entry name" value="VWF"/>
    <property type="match status" value="1"/>
</dbReference>
<feature type="disulfide bond" evidence="7">
    <location>
        <begin position="1892"/>
        <end position="1944"/>
    </location>
</feature>
<feature type="domain" description="VWFC" evidence="10">
    <location>
        <begin position="1713"/>
        <end position="1783"/>
    </location>
</feature>
<comment type="caution">
    <text evidence="7">Lacks conserved residue(s) required for the propagation of feature annotation.</text>
</comment>
<dbReference type="Gene3D" id="2.10.25.10">
    <property type="entry name" value="Laminin"/>
    <property type="match status" value="4"/>
</dbReference>
<dbReference type="InterPro" id="IPR001846">
    <property type="entry name" value="VWF_type-D"/>
</dbReference>
<dbReference type="GO" id="GO:0005576">
    <property type="term" value="C:extracellular region"/>
    <property type="evidence" value="ECO:0007669"/>
    <property type="project" value="UniProtKB-SubCell"/>
</dbReference>
<dbReference type="InterPro" id="IPR001007">
    <property type="entry name" value="VWF_dom"/>
</dbReference>
<comment type="subcellular location">
    <subcellularLocation>
        <location evidence="1">Secreted</location>
    </subcellularLocation>
</comment>
<dbReference type="InterPro" id="IPR006207">
    <property type="entry name" value="Cys_knot_C"/>
</dbReference>
<evidence type="ECO:0000256" key="2">
    <source>
        <dbReference type="ARBA" id="ARBA00022525"/>
    </source>
</evidence>
<evidence type="ECO:0000313" key="13">
    <source>
        <dbReference type="Proteomes" id="UP001557470"/>
    </source>
</evidence>
<keyword evidence="5 7" id="KW-1015">Disulfide bond</keyword>